<accession>A0A9W9PJS1</accession>
<sequence length="218" mass="25051">MHKLPSTSILESVPTTEDDHIQGTKDVAALALPPYSPIRPGHADDRPPSYEATCALYHACLADRLPTARDVNVDFGFSQLSSKADKRCLLGLYQCLIDRYQLSREKIHEMLANRSLASRILTVFYELPDESKEVDWPRGLNQQYLIERLESEGQRMDEPGETVDEEAEQNVSTGRRIWVVLCAGKDRLYSLYRFLILCYTVYYDMRRALDFVILFLPK</sequence>
<name>A0A9W9PJS1_9EURO</name>
<reference evidence="2" key="2">
    <citation type="journal article" date="2023" name="IMA Fungus">
        <title>Comparative genomic study of the Penicillium genus elucidates a diverse pangenome and 15 lateral gene transfer events.</title>
        <authorList>
            <person name="Petersen C."/>
            <person name="Sorensen T."/>
            <person name="Nielsen M.R."/>
            <person name="Sondergaard T.E."/>
            <person name="Sorensen J.L."/>
            <person name="Fitzpatrick D.A."/>
            <person name="Frisvad J.C."/>
            <person name="Nielsen K.L."/>
        </authorList>
    </citation>
    <scope>NUCLEOTIDE SEQUENCE</scope>
    <source>
        <strain evidence="2">IBT 19713</strain>
    </source>
</reference>
<evidence type="ECO:0000256" key="1">
    <source>
        <dbReference type="SAM" id="MobiDB-lite"/>
    </source>
</evidence>
<dbReference type="GeneID" id="83196781"/>
<dbReference type="Proteomes" id="UP001150941">
    <property type="component" value="Unassembled WGS sequence"/>
</dbReference>
<dbReference type="EMBL" id="JAPQKS010000001">
    <property type="protein sequence ID" value="KAJ5248730.1"/>
    <property type="molecule type" value="Genomic_DNA"/>
</dbReference>
<protein>
    <submittedName>
        <fullName evidence="2">Uncharacterized protein</fullName>
    </submittedName>
</protein>
<evidence type="ECO:0000313" key="3">
    <source>
        <dbReference type="Proteomes" id="UP001150941"/>
    </source>
</evidence>
<organism evidence="2 3">
    <name type="scientific">Penicillium chermesinum</name>
    <dbReference type="NCBI Taxonomy" id="63820"/>
    <lineage>
        <taxon>Eukaryota</taxon>
        <taxon>Fungi</taxon>
        <taxon>Dikarya</taxon>
        <taxon>Ascomycota</taxon>
        <taxon>Pezizomycotina</taxon>
        <taxon>Eurotiomycetes</taxon>
        <taxon>Eurotiomycetidae</taxon>
        <taxon>Eurotiales</taxon>
        <taxon>Aspergillaceae</taxon>
        <taxon>Penicillium</taxon>
    </lineage>
</organism>
<dbReference type="RefSeq" id="XP_058335509.1">
    <property type="nucleotide sequence ID" value="XM_058469478.1"/>
</dbReference>
<proteinExistence type="predicted"/>
<gene>
    <name evidence="2" type="ORF">N7468_000181</name>
</gene>
<feature type="compositionally biased region" description="Polar residues" evidence="1">
    <location>
        <begin position="1"/>
        <end position="15"/>
    </location>
</feature>
<reference evidence="2" key="1">
    <citation type="submission" date="2022-11" db="EMBL/GenBank/DDBJ databases">
        <authorList>
            <person name="Petersen C."/>
        </authorList>
    </citation>
    <scope>NUCLEOTIDE SEQUENCE</scope>
    <source>
        <strain evidence="2">IBT 19713</strain>
    </source>
</reference>
<dbReference type="AlphaFoldDB" id="A0A9W9PJS1"/>
<keyword evidence="3" id="KW-1185">Reference proteome</keyword>
<feature type="region of interest" description="Disordered" evidence="1">
    <location>
        <begin position="1"/>
        <end position="21"/>
    </location>
</feature>
<evidence type="ECO:0000313" key="2">
    <source>
        <dbReference type="EMBL" id="KAJ5248730.1"/>
    </source>
</evidence>
<comment type="caution">
    <text evidence="2">The sequence shown here is derived from an EMBL/GenBank/DDBJ whole genome shotgun (WGS) entry which is preliminary data.</text>
</comment>